<reference evidence="2" key="1">
    <citation type="journal article" date="2019" name="bioRxiv">
        <title>Genome diversification in globally distributed novel marine Proteobacteria is linked to environmental adaptation.</title>
        <authorList>
            <person name="Zhou Z."/>
            <person name="Tran P.Q."/>
            <person name="Kieft K."/>
            <person name="Anantharaman K."/>
        </authorList>
    </citation>
    <scope>NUCLEOTIDE SEQUENCE [LARGE SCALE GENOMIC DNA]</scope>
</reference>
<organism evidence="1 2">
    <name type="scientific">Marine Group III euryarchaeote</name>
    <dbReference type="NCBI Taxonomy" id="2173149"/>
    <lineage>
        <taxon>Archaea</taxon>
        <taxon>Methanobacteriati</taxon>
        <taxon>Thermoplasmatota</taxon>
        <taxon>Thermoplasmata</taxon>
        <taxon>Candidatus Thermoprofundales</taxon>
    </lineage>
</organism>
<evidence type="ECO:0000313" key="2">
    <source>
        <dbReference type="Proteomes" id="UP000589516"/>
    </source>
</evidence>
<gene>
    <name evidence="1" type="ORF">EYQ16_01275</name>
</gene>
<proteinExistence type="predicted"/>
<dbReference type="EMBL" id="DUAV01000011">
    <property type="protein sequence ID" value="HIG63141.1"/>
    <property type="molecule type" value="Genomic_DNA"/>
</dbReference>
<sequence>MRLLALFVLMLLIPAAAAEANHNPQEVDDGDLFQAWIDVDESYDEVKFYVCTLAEPFTCYAPQKVPRDEAEANGDGSYRYSFSHQVGDGVYPGYRYELCTGDCKDDNRTKTPAGADDQYPGLEVVDMNDSGSYYFKVERKAAPAAEDEGLPALALPVAAIAIAWVARRQ</sequence>
<dbReference type="Proteomes" id="UP000589516">
    <property type="component" value="Unassembled WGS sequence"/>
</dbReference>
<comment type="caution">
    <text evidence="1">The sequence shown here is derived from an EMBL/GenBank/DDBJ whole genome shotgun (WGS) entry which is preliminary data.</text>
</comment>
<evidence type="ECO:0000313" key="1">
    <source>
        <dbReference type="EMBL" id="HIG63141.1"/>
    </source>
</evidence>
<name>A0A7C7ZD90_9ARCH</name>
<protein>
    <submittedName>
        <fullName evidence="1">Uncharacterized protein</fullName>
    </submittedName>
</protein>
<dbReference type="AlphaFoldDB" id="A0A7C7ZD90"/>
<accession>A0A7C7ZD90</accession>